<comment type="caution">
    <text evidence="4">The sequence shown here is derived from an EMBL/GenBank/DDBJ whole genome shotgun (WGS) entry which is preliminary data.</text>
</comment>
<evidence type="ECO:0000313" key="4">
    <source>
        <dbReference type="EMBL" id="KAG8447486.1"/>
    </source>
</evidence>
<dbReference type="OrthoDB" id="9942326at2759"/>
<dbReference type="Pfam" id="PF19236">
    <property type="entry name" value="ADAMTS_CR_3"/>
    <property type="match status" value="1"/>
</dbReference>
<dbReference type="AlphaFoldDB" id="A0A8T2JYR6"/>
<dbReference type="EMBL" id="JAACNH010000003">
    <property type="protein sequence ID" value="KAG8447486.1"/>
    <property type="molecule type" value="Genomic_DNA"/>
</dbReference>
<dbReference type="InterPro" id="IPR000884">
    <property type="entry name" value="TSP1_rpt"/>
</dbReference>
<dbReference type="InterPro" id="IPR050439">
    <property type="entry name" value="ADAMTS_ADAMTS-like"/>
</dbReference>
<dbReference type="GO" id="GO:0005576">
    <property type="term" value="C:extracellular region"/>
    <property type="evidence" value="ECO:0007669"/>
    <property type="project" value="UniProtKB-SubCell"/>
</dbReference>
<dbReference type="PROSITE" id="PS50092">
    <property type="entry name" value="TSP1"/>
    <property type="match status" value="1"/>
</dbReference>
<organism evidence="4 5">
    <name type="scientific">Hymenochirus boettgeri</name>
    <name type="common">Congo dwarf clawed frog</name>
    <dbReference type="NCBI Taxonomy" id="247094"/>
    <lineage>
        <taxon>Eukaryota</taxon>
        <taxon>Metazoa</taxon>
        <taxon>Chordata</taxon>
        <taxon>Craniata</taxon>
        <taxon>Vertebrata</taxon>
        <taxon>Euteleostomi</taxon>
        <taxon>Amphibia</taxon>
        <taxon>Batrachia</taxon>
        <taxon>Anura</taxon>
        <taxon>Pipoidea</taxon>
        <taxon>Pipidae</taxon>
        <taxon>Pipinae</taxon>
        <taxon>Hymenochirus</taxon>
    </lineage>
</organism>
<keyword evidence="2" id="KW-0964">Secreted</keyword>
<gene>
    <name evidence="4" type="ORF">GDO86_014835</name>
</gene>
<dbReference type="InterPro" id="IPR045371">
    <property type="entry name" value="ADAMTS_CR_3"/>
</dbReference>
<evidence type="ECO:0000259" key="3">
    <source>
        <dbReference type="Pfam" id="PF19236"/>
    </source>
</evidence>
<proteinExistence type="predicted"/>
<comment type="subcellular location">
    <subcellularLocation>
        <location evidence="1">Secreted</location>
    </subcellularLocation>
</comment>
<dbReference type="PANTHER" id="PTHR13723">
    <property type="entry name" value="ADAMTS A DISINTEGRIN AND METALLOPROTEASE WITH THROMBOSPONDIN MOTIFS PROTEASE"/>
    <property type="match status" value="1"/>
</dbReference>
<feature type="domain" description="ADAMTS/ADAMTS-like cysteine-rich" evidence="3">
    <location>
        <begin position="59"/>
        <end position="115"/>
    </location>
</feature>
<evidence type="ECO:0000313" key="5">
    <source>
        <dbReference type="Proteomes" id="UP000812440"/>
    </source>
</evidence>
<accession>A0A8T2JYR6</accession>
<dbReference type="InterPro" id="IPR036383">
    <property type="entry name" value="TSP1_rpt_sf"/>
</dbReference>
<evidence type="ECO:0000256" key="1">
    <source>
        <dbReference type="ARBA" id="ARBA00004613"/>
    </source>
</evidence>
<dbReference type="Gene3D" id="3.40.1620.60">
    <property type="match status" value="1"/>
</dbReference>
<dbReference type="Pfam" id="PF00090">
    <property type="entry name" value="TSP_1"/>
    <property type="match status" value="1"/>
</dbReference>
<sequence>MWCPSCHITQQDLTSCNRILVPLLVGTECGEDKWCHKGHCGSLEALNPVSAVHGDWSNWSPLSHYMCRAQGENFMVTRGESFVDGTRCEGASFGCDGVMDLRYCGSLWGCAEAINSTCSKVDGSFTEGKVEMWLSVAEYISLFDVPLGSTSIRITTKSLYLHNWTDTEYRWTPMLGPCSASCDGGFRWVTHRCSEEFCDNPKVPIPSKNLVGWEASDASLCPVTCGSGRASRKHQRCSVSRWIGYHGEDSQCFGLEKPLPWYSMDATLNEDSILLKKHGQETMDVYVWSPVVGPCSVTCGVSEFRYVCIDFYTKTRIWRRNEGCSPAVTCVTKDNGGFDPLPHSKCRRVDRPQTSKPCGTEPCPVRWRYQPGSCSASCGGGVLQRVLYCARYHQDGETGADCSRSRMQHLPHPKGKNPAMLHPCPPRWKVAEASPCSAACGYGILKQRVVCVLTKPPSIIPCVVNNCFYAWEVSAWRQCSVTCGKWNPEPPRFLHQPENPSASEPRVLRQCPKPITVRGCSANRATWKQRNCGQQAQPG</sequence>
<dbReference type="SUPFAM" id="SSF82895">
    <property type="entry name" value="TSP-1 type 1 repeat"/>
    <property type="match status" value="1"/>
</dbReference>
<protein>
    <recommendedName>
        <fullName evidence="3">ADAMTS/ADAMTS-like cysteine-rich domain-containing protein</fullName>
    </recommendedName>
</protein>
<reference evidence="4" key="1">
    <citation type="thesis" date="2020" institute="ProQuest LLC" country="789 East Eisenhower Parkway, Ann Arbor, MI, USA">
        <title>Comparative Genomics and Chromosome Evolution.</title>
        <authorList>
            <person name="Mudd A.B."/>
        </authorList>
    </citation>
    <scope>NUCLEOTIDE SEQUENCE</scope>
    <source>
        <strain evidence="4">Female2</strain>
        <tissue evidence="4">Blood</tissue>
    </source>
</reference>
<dbReference type="Proteomes" id="UP000812440">
    <property type="component" value="Chromosome 8_10"/>
</dbReference>
<name>A0A8T2JYR6_9PIPI</name>
<keyword evidence="5" id="KW-1185">Reference proteome</keyword>
<evidence type="ECO:0000256" key="2">
    <source>
        <dbReference type="ARBA" id="ARBA00022525"/>
    </source>
</evidence>